<protein>
    <submittedName>
        <fullName evidence="1">Uncharacterized protein</fullName>
    </submittedName>
</protein>
<name>A0A820ALX2_9BILA</name>
<reference evidence="1" key="1">
    <citation type="submission" date="2021-02" db="EMBL/GenBank/DDBJ databases">
        <authorList>
            <person name="Nowell W R."/>
        </authorList>
    </citation>
    <scope>NUCLEOTIDE SEQUENCE</scope>
</reference>
<sequence length="333" mass="40033">MKQVPETLEKLHLEFERNGIYFLQMQIFLDAFKNNVKYLTLIGISPNKEFSNYDKLQNLVNNFSRIETFQYHIRTIDQPDIRFSNIKKCFDSYSCFGTFPRSNICDGTSSRTTSEFSLWPDRTLEQLLTCPKLYNTRNHHHSYMLLSKVESRKDLRLLYLNEIRFCHNIEDIPSTTLQLLSKLITLSPNLQTLFIMSSCTQQMIQYLKQIFSNRSQISLNVECQIKWINNDNYYHSMFFYELSEIFINLNTLTFQCIPKFIQEYPITLNNFILNLRKDFLQLTHFKLRLMLIDKYLQQFFHAYTENLKELMLQNSLYYTVERERCGRVLNIWL</sequence>
<proteinExistence type="predicted"/>
<dbReference type="EMBL" id="CAJOAY010008372">
    <property type="protein sequence ID" value="CAF4185352.1"/>
    <property type="molecule type" value="Genomic_DNA"/>
</dbReference>
<dbReference type="AlphaFoldDB" id="A0A820ALX2"/>
<evidence type="ECO:0000313" key="2">
    <source>
        <dbReference type="Proteomes" id="UP000663881"/>
    </source>
</evidence>
<organism evidence="1 2">
    <name type="scientific">Adineta steineri</name>
    <dbReference type="NCBI Taxonomy" id="433720"/>
    <lineage>
        <taxon>Eukaryota</taxon>
        <taxon>Metazoa</taxon>
        <taxon>Spiralia</taxon>
        <taxon>Gnathifera</taxon>
        <taxon>Rotifera</taxon>
        <taxon>Eurotatoria</taxon>
        <taxon>Bdelloidea</taxon>
        <taxon>Adinetida</taxon>
        <taxon>Adinetidae</taxon>
        <taxon>Adineta</taxon>
    </lineage>
</organism>
<gene>
    <name evidence="1" type="ORF">OKA104_LOCUS40119</name>
</gene>
<accession>A0A820ALX2</accession>
<comment type="caution">
    <text evidence="1">The sequence shown here is derived from an EMBL/GenBank/DDBJ whole genome shotgun (WGS) entry which is preliminary data.</text>
</comment>
<dbReference type="Proteomes" id="UP000663881">
    <property type="component" value="Unassembled WGS sequence"/>
</dbReference>
<evidence type="ECO:0000313" key="1">
    <source>
        <dbReference type="EMBL" id="CAF4185352.1"/>
    </source>
</evidence>